<feature type="transmembrane region" description="Helical" evidence="1">
    <location>
        <begin position="353"/>
        <end position="370"/>
    </location>
</feature>
<feature type="transmembrane region" description="Helical" evidence="1">
    <location>
        <begin position="188"/>
        <end position="215"/>
    </location>
</feature>
<sequence length="548" mass="62692">MSKTKNTITLLLVWALPALLLLLTRIILGCYYESNDDVAISQVIRGETALAPVTNMHLYFHGLSYLLARLYHLLPSFPWYGVLLYLLLYGSLVLVYQTLVDLLASYLSLLGLTTCLIAIYWFAWQETALLMNYTRLPLLLAGTGILYAASRRDSRWSLLLALLVVAIGWAIRPSAAILGLVVALPGAWWLAGFQAAVPITSAVALMAIATGIMSANYSAIEKSYRQVDIQLVSYSDYQLYQPRPLSVADSLGLLSVDNWALGDSTLVNERLFKHSLQFDQAVFLHHTLPRKARASYYMLREYYQWLILFPVLLGVWLLLQNPWREHGEFWAAQVAFTALLLFLIAFLKLPQRLASPLFSIWTVNSLLYVMQRSPGLLRFSRAWQWILCLAFLLTSVKVWRQSRMYHQRQTQNEAYMSQVYAVAKHHILVAGGVEWAYIYLSPFKTYELSDSPVVTLMGWLALEPSLPPLRKHLTGTRDFEESLNRLATNPSAIWIMQDAFALYLRVYAQRHRLSSTSKLYPVYQRSLSPNREFASLYRVQLRTRRATR</sequence>
<accession>A0ABY4G0V5</accession>
<dbReference type="RefSeq" id="WP_245118223.1">
    <property type="nucleotide sequence ID" value="NZ_CP095061.1"/>
</dbReference>
<dbReference type="EMBL" id="CP095061">
    <property type="protein sequence ID" value="UOQ64415.1"/>
    <property type="molecule type" value="Genomic_DNA"/>
</dbReference>
<name>A0ABY4G0V5_9BACT</name>
<evidence type="ECO:0008006" key="4">
    <source>
        <dbReference type="Google" id="ProtNLM"/>
    </source>
</evidence>
<feature type="transmembrane region" description="Helical" evidence="1">
    <location>
        <begin position="130"/>
        <end position="149"/>
    </location>
</feature>
<keyword evidence="1" id="KW-1133">Transmembrane helix</keyword>
<evidence type="ECO:0000256" key="1">
    <source>
        <dbReference type="SAM" id="Phobius"/>
    </source>
</evidence>
<feature type="transmembrane region" description="Helical" evidence="1">
    <location>
        <begin position="329"/>
        <end position="346"/>
    </location>
</feature>
<feature type="transmembrane region" description="Helical" evidence="1">
    <location>
        <begin position="156"/>
        <end position="182"/>
    </location>
</feature>
<protein>
    <recommendedName>
        <fullName evidence="4">Glycosyltransferase RgtA/B/C/D-like domain-containing protein</fullName>
    </recommendedName>
</protein>
<feature type="transmembrane region" description="Helical" evidence="1">
    <location>
        <begin position="302"/>
        <end position="323"/>
    </location>
</feature>
<evidence type="ECO:0000313" key="3">
    <source>
        <dbReference type="Proteomes" id="UP000830401"/>
    </source>
</evidence>
<proteinExistence type="predicted"/>
<keyword evidence="1" id="KW-0812">Transmembrane</keyword>
<feature type="transmembrane region" description="Helical" evidence="1">
    <location>
        <begin position="382"/>
        <end position="399"/>
    </location>
</feature>
<feature type="transmembrane region" description="Helical" evidence="1">
    <location>
        <begin position="77"/>
        <end position="96"/>
    </location>
</feature>
<organism evidence="2 3">
    <name type="scientific">Hymenobacter volaticus</name>
    <dbReference type="NCBI Taxonomy" id="2932254"/>
    <lineage>
        <taxon>Bacteria</taxon>
        <taxon>Pseudomonadati</taxon>
        <taxon>Bacteroidota</taxon>
        <taxon>Cytophagia</taxon>
        <taxon>Cytophagales</taxon>
        <taxon>Hymenobacteraceae</taxon>
        <taxon>Hymenobacter</taxon>
    </lineage>
</organism>
<keyword evidence="3" id="KW-1185">Reference proteome</keyword>
<feature type="transmembrane region" description="Helical" evidence="1">
    <location>
        <begin position="103"/>
        <end position="124"/>
    </location>
</feature>
<gene>
    <name evidence="2" type="ORF">MUN86_12520</name>
</gene>
<reference evidence="2" key="1">
    <citation type="submission" date="2022-04" db="EMBL/GenBank/DDBJ databases">
        <title>Hymenobacter sp. isolated from the air.</title>
        <authorList>
            <person name="Won M."/>
            <person name="Lee C.-M."/>
            <person name="Woen H.-Y."/>
            <person name="Kwon S.-W."/>
        </authorList>
    </citation>
    <scope>NUCLEOTIDE SEQUENCE</scope>
    <source>
        <strain evidence="2">5420S-77</strain>
    </source>
</reference>
<keyword evidence="1" id="KW-0472">Membrane</keyword>
<dbReference type="Proteomes" id="UP000830401">
    <property type="component" value="Chromosome"/>
</dbReference>
<evidence type="ECO:0000313" key="2">
    <source>
        <dbReference type="EMBL" id="UOQ64415.1"/>
    </source>
</evidence>